<feature type="region of interest" description="Disordered" evidence="6">
    <location>
        <begin position="77"/>
        <end position="123"/>
    </location>
</feature>
<evidence type="ECO:0000256" key="3">
    <source>
        <dbReference type="ARBA" id="ARBA00022670"/>
    </source>
</evidence>
<accession>A0AAN7T2W4</accession>
<feature type="compositionally biased region" description="Polar residues" evidence="6">
    <location>
        <begin position="1267"/>
        <end position="1280"/>
    </location>
</feature>
<feature type="compositionally biased region" description="Polar residues" evidence="6">
    <location>
        <begin position="177"/>
        <end position="186"/>
    </location>
</feature>
<feature type="compositionally biased region" description="Basic and acidic residues" evidence="6">
    <location>
        <begin position="1339"/>
        <end position="1354"/>
    </location>
</feature>
<evidence type="ECO:0000256" key="5">
    <source>
        <dbReference type="ARBA" id="ARBA00022801"/>
    </source>
</evidence>
<keyword evidence="3" id="KW-0645">Protease</keyword>
<evidence type="ECO:0000256" key="2">
    <source>
        <dbReference type="ARBA" id="ARBA00022553"/>
    </source>
</evidence>
<feature type="domain" description="Ubiquitin-like protease family profile" evidence="7">
    <location>
        <begin position="698"/>
        <end position="946"/>
    </location>
</feature>
<feature type="compositionally biased region" description="Basic and acidic residues" evidence="6">
    <location>
        <begin position="1288"/>
        <end position="1303"/>
    </location>
</feature>
<dbReference type="SUPFAM" id="SSF54001">
    <property type="entry name" value="Cysteine proteinases"/>
    <property type="match status" value="1"/>
</dbReference>
<dbReference type="GO" id="GO:0016926">
    <property type="term" value="P:protein desumoylation"/>
    <property type="evidence" value="ECO:0007669"/>
    <property type="project" value="TreeGrafter"/>
</dbReference>
<feature type="region of interest" description="Disordered" evidence="6">
    <location>
        <begin position="575"/>
        <end position="679"/>
    </location>
</feature>
<feature type="compositionally biased region" description="Basic and acidic residues" evidence="6">
    <location>
        <begin position="600"/>
        <end position="631"/>
    </location>
</feature>
<name>A0AAN7T2W4_9EURO</name>
<feature type="compositionally biased region" description="Polar residues" evidence="6">
    <location>
        <begin position="92"/>
        <end position="108"/>
    </location>
</feature>
<feature type="compositionally biased region" description="Polar residues" evidence="6">
    <location>
        <begin position="647"/>
        <end position="658"/>
    </location>
</feature>
<dbReference type="GO" id="GO:0005634">
    <property type="term" value="C:nucleus"/>
    <property type="evidence" value="ECO:0007669"/>
    <property type="project" value="TreeGrafter"/>
</dbReference>
<dbReference type="EMBL" id="JAVRRJ010000002">
    <property type="protein sequence ID" value="KAK5088612.1"/>
    <property type="molecule type" value="Genomic_DNA"/>
</dbReference>
<feature type="compositionally biased region" description="Basic and acidic residues" evidence="6">
    <location>
        <begin position="375"/>
        <end position="391"/>
    </location>
</feature>
<gene>
    <name evidence="8" type="ORF">LTR05_002832</name>
</gene>
<dbReference type="GO" id="GO:0005737">
    <property type="term" value="C:cytoplasm"/>
    <property type="evidence" value="ECO:0007669"/>
    <property type="project" value="TreeGrafter"/>
</dbReference>
<feature type="compositionally biased region" description="Acidic residues" evidence="6">
    <location>
        <begin position="80"/>
        <end position="91"/>
    </location>
</feature>
<comment type="similarity">
    <text evidence="1">Belongs to the peptidase C48 family.</text>
</comment>
<evidence type="ECO:0000313" key="8">
    <source>
        <dbReference type="EMBL" id="KAK5088612.1"/>
    </source>
</evidence>
<feature type="region of interest" description="Disordered" evidence="6">
    <location>
        <begin position="157"/>
        <end position="268"/>
    </location>
</feature>
<feature type="compositionally biased region" description="Basic and acidic residues" evidence="6">
    <location>
        <begin position="404"/>
        <end position="414"/>
    </location>
</feature>
<organism evidence="8 9">
    <name type="scientific">Lithohypha guttulata</name>
    <dbReference type="NCBI Taxonomy" id="1690604"/>
    <lineage>
        <taxon>Eukaryota</taxon>
        <taxon>Fungi</taxon>
        <taxon>Dikarya</taxon>
        <taxon>Ascomycota</taxon>
        <taxon>Pezizomycotina</taxon>
        <taxon>Eurotiomycetes</taxon>
        <taxon>Chaetothyriomycetidae</taxon>
        <taxon>Chaetothyriales</taxon>
        <taxon>Trichomeriaceae</taxon>
        <taxon>Lithohypha</taxon>
    </lineage>
</organism>
<feature type="region of interest" description="Disordered" evidence="6">
    <location>
        <begin position="1176"/>
        <end position="1362"/>
    </location>
</feature>
<feature type="compositionally biased region" description="Low complexity" evidence="6">
    <location>
        <begin position="24"/>
        <end position="39"/>
    </location>
</feature>
<dbReference type="InterPro" id="IPR038765">
    <property type="entry name" value="Papain-like_cys_pep_sf"/>
</dbReference>
<feature type="compositionally biased region" description="Polar residues" evidence="6">
    <location>
        <begin position="200"/>
        <end position="213"/>
    </location>
</feature>
<dbReference type="PROSITE" id="PS50600">
    <property type="entry name" value="ULP_PROTEASE"/>
    <property type="match status" value="1"/>
</dbReference>
<evidence type="ECO:0000256" key="1">
    <source>
        <dbReference type="ARBA" id="ARBA00005234"/>
    </source>
</evidence>
<dbReference type="GO" id="GO:0070139">
    <property type="term" value="F:SUMO-specific endopeptidase activity"/>
    <property type="evidence" value="ECO:0007669"/>
    <property type="project" value="TreeGrafter"/>
</dbReference>
<dbReference type="PANTHER" id="PTHR46896">
    <property type="entry name" value="SENTRIN-SPECIFIC PROTEASE"/>
    <property type="match status" value="1"/>
</dbReference>
<dbReference type="GO" id="GO:0006508">
    <property type="term" value="P:proteolysis"/>
    <property type="evidence" value="ECO:0007669"/>
    <property type="project" value="UniProtKB-KW"/>
</dbReference>
<feature type="compositionally biased region" description="Basic and acidic residues" evidence="6">
    <location>
        <begin position="1230"/>
        <end position="1243"/>
    </location>
</feature>
<dbReference type="Gene3D" id="3.40.395.10">
    <property type="entry name" value="Adenoviral Proteinase, Chain A"/>
    <property type="match status" value="1"/>
</dbReference>
<evidence type="ECO:0000256" key="4">
    <source>
        <dbReference type="ARBA" id="ARBA00022786"/>
    </source>
</evidence>
<dbReference type="PANTHER" id="PTHR46896:SF3">
    <property type="entry name" value="FI06413P-RELATED"/>
    <property type="match status" value="1"/>
</dbReference>
<dbReference type="Proteomes" id="UP001309876">
    <property type="component" value="Unassembled WGS sequence"/>
</dbReference>
<dbReference type="InterPro" id="IPR051947">
    <property type="entry name" value="Sentrin-specific_protease"/>
</dbReference>
<comment type="caution">
    <text evidence="8">The sequence shown here is derived from an EMBL/GenBank/DDBJ whole genome shotgun (WGS) entry which is preliminary data.</text>
</comment>
<keyword evidence="4" id="KW-0833">Ubl conjugation pathway</keyword>
<dbReference type="Pfam" id="PF02902">
    <property type="entry name" value="Peptidase_C48"/>
    <property type="match status" value="1"/>
</dbReference>
<feature type="region of interest" description="Disordered" evidence="6">
    <location>
        <begin position="15"/>
        <end position="64"/>
    </location>
</feature>
<feature type="region of interest" description="Disordered" evidence="6">
    <location>
        <begin position="350"/>
        <end position="436"/>
    </location>
</feature>
<feature type="compositionally biased region" description="Polar residues" evidence="6">
    <location>
        <begin position="1203"/>
        <end position="1217"/>
    </location>
</feature>
<keyword evidence="5" id="KW-0378">Hydrolase</keyword>
<proteinExistence type="inferred from homology"/>
<reference evidence="8 9" key="1">
    <citation type="submission" date="2023-08" db="EMBL/GenBank/DDBJ databases">
        <title>Black Yeasts Isolated from many extreme environments.</title>
        <authorList>
            <person name="Coleine C."/>
            <person name="Stajich J.E."/>
            <person name="Selbmann L."/>
        </authorList>
    </citation>
    <scope>NUCLEOTIDE SEQUENCE [LARGE SCALE GENOMIC DNA]</scope>
    <source>
        <strain evidence="8 9">CCFEE 5910</strain>
    </source>
</reference>
<feature type="compositionally biased region" description="Polar residues" evidence="6">
    <location>
        <begin position="575"/>
        <end position="597"/>
    </location>
</feature>
<feature type="compositionally biased region" description="Polar residues" evidence="6">
    <location>
        <begin position="357"/>
        <end position="370"/>
    </location>
</feature>
<protein>
    <recommendedName>
        <fullName evidence="7">Ubiquitin-like protease family profile domain-containing protein</fullName>
    </recommendedName>
</protein>
<feature type="compositionally biased region" description="Basic and acidic residues" evidence="6">
    <location>
        <begin position="214"/>
        <end position="223"/>
    </location>
</feature>
<sequence>MKLFKRVTANVRNVILGSPSDADPPTNTETTTLPSPSLTIRQPAAPPKPQLHTVRGRPMPTDKQVKQSLFEGTGKFDAINIDDDDDFEETDPIQQKKTGGSVYSSYFAPTSKGDKTSARKVNDQSVSADEKRLLGVAEYDFSKIHSLLNLTRSRPTPADAVKVPIPTSRHPEDMASYKTNNKSPFTATKRLVASPYKPQDTLNRTSARSQFQQEKTKDRREPGATHSKQHVAVPNDVLPHTRVESGDGPPPRKKLRIDQPAPNNSYSSQLRTRAVNDGNHRLKRSLGSMYGMEAIDQEMEHSTTNGVRSTALRSIKNDTAPKAKAQRLIPDNLSSDGVAGDDFVRNAIHQRRKQEQKSPGQDSVQPQHNPTRAAENTHKLNHDIEAQDKPSTRLKASHVTPRASKIEQRLKGESPDALQEGFHSPSIDRKSRHVSLSPTEKARPLGQHFQLDTFVSCKFCKAKNCHLEIQEQTKSIDISYRDEEMMKDGLWPDIPVKKITDMIWPDEGECRVVMLKFSACDLLPGTTWYLEFNSLKEMTAFHSLVLRIDPTIKMSHRSSARLQAALTSAYVTTSQPVKNPLNTSTADTVTRSFSDGNSEAVRKRPRLVDHLDAPPRRASEHVKSESRERLRASASVSRSQDAEFRQSRNTLSSRQTRSGVVKRPEKEPTPPIQIDADPRRRDPAWVKPLVYPKTGKKETVTWDDLGRLEDGEFINDSLVGLFLRYLQVNANPEHLKRMHFFSTFFFETLVKKGKRQVNYEGVKNWTKNVNIFSRDFIVVPVCENLHWYVMILCNLKALVDLEDQPRSEKDEPETNPAIHEDKKEVVPTKNILESDVMTRDQLADDRSDFECEETDSKKRRAGRKPRVVVQRKYDVNGPIIITLDSLDMSRSLTAGLLKDYLVEEAKTKLHKDIDKSSIKGMSAKDIPHQGNWYDCGMYLCMYLEQFMANPHDFVKSLLRRESIIKWPQRLRSDALRDRLYYLMDELYKSQDAAEQAHLPLVGRILIRDEDFELPRERKRQSMLAGPEERRRMKESLDFVGNFYDERDARGGSTVDISHGVVRGAVTPEDLAAGTEILSTSRYFEQARQPIIVDDDTDTGIQKSAYATPRQSVQLPVRDLHIWRNGYSLGDDGNLRDFDASAVQKIRDYQAAPYPFKDDSGCEYLCNLIHHEQDFVKPENRHRRRNVQVERSPPHKTYTKTKETSSPQRPMSGLSTNTRHPDGDPAQLARRIREQRSPSIHDKAANGTMTRLAESDPAEEPRNLRGISVSTDFLTGTNSYDQLGDDEDVTNKDMTHRHTTHQDDDGSSFAGFDDEAASNGPHTTRDETQSSNRTIPESVYDDRGHRVGNQTREEPDLMLLDND</sequence>
<evidence type="ECO:0000313" key="9">
    <source>
        <dbReference type="Proteomes" id="UP001309876"/>
    </source>
</evidence>
<dbReference type="InterPro" id="IPR003653">
    <property type="entry name" value="Peptidase_C48_C"/>
</dbReference>
<evidence type="ECO:0000259" key="7">
    <source>
        <dbReference type="PROSITE" id="PS50600"/>
    </source>
</evidence>
<evidence type="ECO:0000256" key="6">
    <source>
        <dbReference type="SAM" id="MobiDB-lite"/>
    </source>
</evidence>
<keyword evidence="9" id="KW-1185">Reference proteome</keyword>
<keyword evidence="2" id="KW-0597">Phosphoprotein</keyword>
<feature type="compositionally biased region" description="Basic and acidic residues" evidence="6">
    <location>
        <begin position="112"/>
        <end position="123"/>
    </location>
</feature>